<sequence length="73" mass="8086">MPNNKETIRLSLSISPELNERLEQLASSGHTTKTEILRKAIALYDVAAEAKTEKKKLGILDQNKQLLAEIVGI</sequence>
<protein>
    <submittedName>
        <fullName evidence="2">Ribbon-helix-helix protein, copG family</fullName>
    </submittedName>
</protein>
<evidence type="ECO:0000313" key="3">
    <source>
        <dbReference type="Proteomes" id="UP000183926"/>
    </source>
</evidence>
<evidence type="ECO:0000313" key="2">
    <source>
        <dbReference type="EMBL" id="SFU84670.1"/>
    </source>
</evidence>
<proteinExistence type="predicted"/>
<evidence type="ECO:0000259" key="1">
    <source>
        <dbReference type="Pfam" id="PF01402"/>
    </source>
</evidence>
<gene>
    <name evidence="2" type="ORF">SAMN05216339_1291</name>
</gene>
<dbReference type="Proteomes" id="UP000183926">
    <property type="component" value="Unassembled WGS sequence"/>
</dbReference>
<feature type="domain" description="Ribbon-helix-helix protein CopG" evidence="1">
    <location>
        <begin position="9"/>
        <end position="44"/>
    </location>
</feature>
<dbReference type="InterPro" id="IPR002145">
    <property type="entry name" value="CopG"/>
</dbReference>
<dbReference type="Pfam" id="PF01402">
    <property type="entry name" value="RHH_1"/>
    <property type="match status" value="1"/>
</dbReference>
<organism evidence="2 3">
    <name type="scientific">Nitrosomonas eutropha</name>
    <dbReference type="NCBI Taxonomy" id="916"/>
    <lineage>
        <taxon>Bacteria</taxon>
        <taxon>Pseudomonadati</taxon>
        <taxon>Pseudomonadota</taxon>
        <taxon>Betaproteobacteria</taxon>
        <taxon>Nitrosomonadales</taxon>
        <taxon>Nitrosomonadaceae</taxon>
        <taxon>Nitrosomonas</taxon>
    </lineage>
</organism>
<dbReference type="AlphaFoldDB" id="A0A1I7JHM3"/>
<dbReference type="GO" id="GO:0006355">
    <property type="term" value="P:regulation of DNA-templated transcription"/>
    <property type="evidence" value="ECO:0007669"/>
    <property type="project" value="InterPro"/>
</dbReference>
<reference evidence="2 3" key="1">
    <citation type="submission" date="2016-10" db="EMBL/GenBank/DDBJ databases">
        <authorList>
            <person name="de Groot N.N."/>
        </authorList>
    </citation>
    <scope>NUCLEOTIDE SEQUENCE [LARGE SCALE GENOMIC DNA]</scope>
    <source>
        <strain evidence="2 3">Nm24</strain>
    </source>
</reference>
<dbReference type="EMBL" id="FPBL01000029">
    <property type="protein sequence ID" value="SFU84670.1"/>
    <property type="molecule type" value="Genomic_DNA"/>
</dbReference>
<name>A0A1I7JHM3_9PROT</name>
<accession>A0A1I7JHM3</accession>